<proteinExistence type="predicted"/>
<dbReference type="EMBL" id="FP565575">
    <property type="protein sequence ID" value="CBE68986.1"/>
    <property type="molecule type" value="Genomic_DNA"/>
</dbReference>
<accession>D5MGV5</accession>
<dbReference type="AlphaFoldDB" id="D5MGV5"/>
<evidence type="ECO:0000313" key="1">
    <source>
        <dbReference type="EMBL" id="CBE68986.1"/>
    </source>
</evidence>
<name>D5MGV5_METO1</name>
<dbReference type="KEGG" id="mox:DAMO_1936"/>
<gene>
    <name evidence="1" type="ORF">DAMO_1936</name>
</gene>
<reference evidence="1 2" key="1">
    <citation type="journal article" date="2010" name="Nature">
        <title>Nitrite-driven anaerobic methane oxidation by oxygenic bacteria.</title>
        <authorList>
            <person name="Ettwig K.F."/>
            <person name="Butler M.K."/>
            <person name="Le Paslier D."/>
            <person name="Pelletier E."/>
            <person name="Mangenot S."/>
            <person name="Kuypers M.M.M."/>
            <person name="Schreiber F."/>
            <person name="Dutilh B.E."/>
            <person name="Zedelius J."/>
            <person name="de Beer D."/>
            <person name="Gloerich J."/>
            <person name="Wessels H.J.C.T."/>
            <person name="van Allen T."/>
            <person name="Luesken F."/>
            <person name="Wu M."/>
            <person name="van de Pas-Schoonen K.T."/>
            <person name="Op den Camp H.J.M."/>
            <person name="Janssen-Megens E.M."/>
            <person name="Francoijs K-J."/>
            <person name="Stunnenberg H."/>
            <person name="Weissenbach J."/>
            <person name="Jetten M.S.M."/>
            <person name="Strous M."/>
        </authorList>
    </citation>
    <scope>NUCLEOTIDE SEQUENCE [LARGE SCALE GENOMIC DNA]</scope>
</reference>
<protein>
    <submittedName>
        <fullName evidence="1">Uncharacterized protein</fullName>
    </submittedName>
</protein>
<organism evidence="1 2">
    <name type="scientific">Methylomirabilis oxygeniifera</name>
    <dbReference type="NCBI Taxonomy" id="671143"/>
    <lineage>
        <taxon>Bacteria</taxon>
        <taxon>Candidatus Methylomirabilota</taxon>
        <taxon>Candidatus Methylomirabilia</taxon>
        <taxon>Candidatus Methylomirabilales</taxon>
        <taxon>Candidatus Methylomirabilaceae</taxon>
        <taxon>Candidatus Methylomirabilis</taxon>
    </lineage>
</organism>
<sequence length="34" mass="3554">MGKHRGAELAAVPISLLFIRITGCPTGTTGTVWV</sequence>
<dbReference type="Proteomes" id="UP000006898">
    <property type="component" value="Chromosome"/>
</dbReference>
<evidence type="ECO:0000313" key="2">
    <source>
        <dbReference type="Proteomes" id="UP000006898"/>
    </source>
</evidence>
<dbReference type="HOGENOM" id="CLU_3372748_0_0_0"/>